<keyword evidence="1" id="KW-0472">Membrane</keyword>
<gene>
    <name evidence="2" type="ORF">MNBD_GAMMA13-1125</name>
</gene>
<keyword evidence="1" id="KW-0812">Transmembrane</keyword>
<feature type="transmembrane region" description="Helical" evidence="1">
    <location>
        <begin position="12"/>
        <end position="35"/>
    </location>
</feature>
<dbReference type="EMBL" id="UOFK01000320">
    <property type="protein sequence ID" value="VAW82447.1"/>
    <property type="molecule type" value="Genomic_DNA"/>
</dbReference>
<dbReference type="AlphaFoldDB" id="A0A3B0Z4K6"/>
<accession>A0A3B0Z4K6</accession>
<dbReference type="PROSITE" id="PS51257">
    <property type="entry name" value="PROKAR_LIPOPROTEIN"/>
    <property type="match status" value="1"/>
</dbReference>
<keyword evidence="1" id="KW-1133">Transmembrane helix</keyword>
<reference evidence="2" key="1">
    <citation type="submission" date="2018-06" db="EMBL/GenBank/DDBJ databases">
        <authorList>
            <person name="Zhirakovskaya E."/>
        </authorList>
    </citation>
    <scope>NUCLEOTIDE SEQUENCE</scope>
</reference>
<name>A0A3B0Z4K6_9ZZZZ</name>
<evidence type="ECO:0000313" key="2">
    <source>
        <dbReference type="EMBL" id="VAW82447.1"/>
    </source>
</evidence>
<protein>
    <submittedName>
        <fullName evidence="2">Uncharacterized protein</fullName>
    </submittedName>
</protein>
<sequence>MQQIRLNLIGMSGMWLLAGLVMACVLVGFLCLASLSKMETRVLGMSTHIGFSDGWSRRFQLGDQLSVAWDRAMPRGYERIYLHSGGDIIGSLPNSPLAIQVREALESRQPVQVTVVELDPLDPTNGFRVRVAFESKRQRRSQPVAVQALNGMQSLM</sequence>
<proteinExistence type="predicted"/>
<organism evidence="2">
    <name type="scientific">hydrothermal vent metagenome</name>
    <dbReference type="NCBI Taxonomy" id="652676"/>
    <lineage>
        <taxon>unclassified sequences</taxon>
        <taxon>metagenomes</taxon>
        <taxon>ecological metagenomes</taxon>
    </lineage>
</organism>
<evidence type="ECO:0000256" key="1">
    <source>
        <dbReference type="SAM" id="Phobius"/>
    </source>
</evidence>